<comment type="caution">
    <text evidence="1">The sequence shown here is derived from an EMBL/GenBank/DDBJ whole genome shotgun (WGS) entry which is preliminary data.</text>
</comment>
<keyword evidence="2" id="KW-1185">Reference proteome</keyword>
<name>A0A9D4XAA8_PEA</name>
<protein>
    <submittedName>
        <fullName evidence="1">Uncharacterized protein</fullName>
    </submittedName>
</protein>
<dbReference type="Proteomes" id="UP001058974">
    <property type="component" value="Chromosome 4"/>
</dbReference>
<dbReference type="AlphaFoldDB" id="A0A9D4XAA8"/>
<dbReference type="EMBL" id="JAMSHJ010000004">
    <property type="protein sequence ID" value="KAI5415755.1"/>
    <property type="molecule type" value="Genomic_DNA"/>
</dbReference>
<sequence length="194" mass="22098">MVKAIEKPKFFDIPKEEDEAEHIIANICAILDEEIFPVLFRDKATSSASLEASKTQHQSESIKVVDYELLETDPGIRPPISNYHPDIQNEVRKTYLKISRHQPPHNFVYPWSVQDDFDDWKTAQRLANHATSSNSHIDCVHMGYASMNLNQSIEATFVNQTKQINIEYHVNTSLIDTKFLLRCGMSFRGSGGSS</sequence>
<reference evidence="1 2" key="1">
    <citation type="journal article" date="2022" name="Nat. Genet.">
        <title>Improved pea reference genome and pan-genome highlight genomic features and evolutionary characteristics.</title>
        <authorList>
            <person name="Yang T."/>
            <person name="Liu R."/>
            <person name="Luo Y."/>
            <person name="Hu S."/>
            <person name="Wang D."/>
            <person name="Wang C."/>
            <person name="Pandey M.K."/>
            <person name="Ge S."/>
            <person name="Xu Q."/>
            <person name="Li N."/>
            <person name="Li G."/>
            <person name="Huang Y."/>
            <person name="Saxena R.K."/>
            <person name="Ji Y."/>
            <person name="Li M."/>
            <person name="Yan X."/>
            <person name="He Y."/>
            <person name="Liu Y."/>
            <person name="Wang X."/>
            <person name="Xiang C."/>
            <person name="Varshney R.K."/>
            <person name="Ding H."/>
            <person name="Gao S."/>
            <person name="Zong X."/>
        </authorList>
    </citation>
    <scope>NUCLEOTIDE SEQUENCE [LARGE SCALE GENOMIC DNA]</scope>
    <source>
        <strain evidence="1 2">cv. Zhongwan 6</strain>
    </source>
</reference>
<evidence type="ECO:0000313" key="1">
    <source>
        <dbReference type="EMBL" id="KAI5415755.1"/>
    </source>
</evidence>
<evidence type="ECO:0000313" key="2">
    <source>
        <dbReference type="Proteomes" id="UP001058974"/>
    </source>
</evidence>
<accession>A0A9D4XAA8</accession>
<organism evidence="1 2">
    <name type="scientific">Pisum sativum</name>
    <name type="common">Garden pea</name>
    <name type="synonym">Lathyrus oleraceus</name>
    <dbReference type="NCBI Taxonomy" id="3888"/>
    <lineage>
        <taxon>Eukaryota</taxon>
        <taxon>Viridiplantae</taxon>
        <taxon>Streptophyta</taxon>
        <taxon>Embryophyta</taxon>
        <taxon>Tracheophyta</taxon>
        <taxon>Spermatophyta</taxon>
        <taxon>Magnoliopsida</taxon>
        <taxon>eudicotyledons</taxon>
        <taxon>Gunneridae</taxon>
        <taxon>Pentapetalae</taxon>
        <taxon>rosids</taxon>
        <taxon>fabids</taxon>
        <taxon>Fabales</taxon>
        <taxon>Fabaceae</taxon>
        <taxon>Papilionoideae</taxon>
        <taxon>50 kb inversion clade</taxon>
        <taxon>NPAAA clade</taxon>
        <taxon>Hologalegina</taxon>
        <taxon>IRL clade</taxon>
        <taxon>Fabeae</taxon>
        <taxon>Lathyrus</taxon>
    </lineage>
</organism>
<dbReference type="Gramene" id="Psat04G0097100-T1">
    <property type="protein sequence ID" value="KAI5415755.1"/>
    <property type="gene ID" value="KIW84_040971"/>
</dbReference>
<proteinExistence type="predicted"/>
<gene>
    <name evidence="1" type="ORF">KIW84_040971</name>
</gene>